<comment type="similarity">
    <text evidence="2">Belongs to the threonine aldolase family.</text>
</comment>
<dbReference type="Proteomes" id="UP000234789">
    <property type="component" value="Unassembled WGS sequence"/>
</dbReference>
<name>A0A2N5N193_9BACL</name>
<evidence type="ECO:0000259" key="4">
    <source>
        <dbReference type="Pfam" id="PF01212"/>
    </source>
</evidence>
<dbReference type="InterPro" id="IPR015424">
    <property type="entry name" value="PyrdxlP-dep_Trfase"/>
</dbReference>
<dbReference type="GO" id="GO:0006567">
    <property type="term" value="P:L-threonine catabolic process"/>
    <property type="evidence" value="ECO:0007669"/>
    <property type="project" value="TreeGrafter"/>
</dbReference>
<dbReference type="Gene3D" id="3.40.640.10">
    <property type="entry name" value="Type I PLP-dependent aspartate aminotransferase-like (Major domain)"/>
    <property type="match status" value="1"/>
</dbReference>
<comment type="cofactor">
    <cofactor evidence="1">
        <name>pyridoxal 5'-phosphate</name>
        <dbReference type="ChEBI" id="CHEBI:597326"/>
    </cofactor>
</comment>
<evidence type="ECO:0000313" key="5">
    <source>
        <dbReference type="EMBL" id="PLT44107.1"/>
    </source>
</evidence>
<evidence type="ECO:0000256" key="2">
    <source>
        <dbReference type="ARBA" id="ARBA00006966"/>
    </source>
</evidence>
<dbReference type="InterPro" id="IPR015421">
    <property type="entry name" value="PyrdxlP-dep_Trfase_major"/>
</dbReference>
<dbReference type="GO" id="GO:0005829">
    <property type="term" value="C:cytosol"/>
    <property type="evidence" value="ECO:0007669"/>
    <property type="project" value="TreeGrafter"/>
</dbReference>
<reference evidence="5 6" key="1">
    <citation type="submission" date="2017-05" db="EMBL/GenBank/DDBJ databases">
        <title>Functional genome analysis of Paenibacillus pasadenensis strain R16: insights on endophytic life style and antifungal activity.</title>
        <authorList>
            <person name="Passera A."/>
            <person name="Marcolungo L."/>
            <person name="Casati P."/>
            <person name="Brasca M."/>
            <person name="Quaglino F."/>
            <person name="Delledonne M."/>
        </authorList>
    </citation>
    <scope>NUCLEOTIDE SEQUENCE [LARGE SCALE GENOMIC DNA]</scope>
    <source>
        <strain evidence="5 6">R16</strain>
    </source>
</reference>
<evidence type="ECO:0000313" key="6">
    <source>
        <dbReference type="Proteomes" id="UP000234789"/>
    </source>
</evidence>
<feature type="domain" description="Aromatic amino acid beta-eliminating lyase/threonine aldolase" evidence="4">
    <location>
        <begin position="67"/>
        <end position="331"/>
    </location>
</feature>
<dbReference type="AlphaFoldDB" id="A0A2N5N193"/>
<dbReference type="PANTHER" id="PTHR48097">
    <property type="entry name" value="L-THREONINE ALDOLASE-RELATED"/>
    <property type="match status" value="1"/>
</dbReference>
<dbReference type="GO" id="GO:0008732">
    <property type="term" value="F:L-allo-threonine aldolase activity"/>
    <property type="evidence" value="ECO:0007669"/>
    <property type="project" value="TreeGrafter"/>
</dbReference>
<keyword evidence="3" id="KW-0663">Pyridoxal phosphate</keyword>
<dbReference type="PANTHER" id="PTHR48097:SF9">
    <property type="entry name" value="L-THREONINE ALDOLASE"/>
    <property type="match status" value="1"/>
</dbReference>
<protein>
    <submittedName>
        <fullName evidence="5">Low-specificity L-threonine aldolase</fullName>
        <ecNumber evidence="5">4.1.2.48</ecNumber>
    </submittedName>
</protein>
<dbReference type="EMBL" id="NFEZ01000004">
    <property type="protein sequence ID" value="PLT44107.1"/>
    <property type="molecule type" value="Genomic_DNA"/>
</dbReference>
<accession>A0A2N5N193</accession>
<keyword evidence="5" id="KW-0456">Lyase</keyword>
<dbReference type="InterPro" id="IPR001597">
    <property type="entry name" value="ArAA_b-elim_lyase/Thr_aldolase"/>
</dbReference>
<evidence type="ECO:0000256" key="1">
    <source>
        <dbReference type="ARBA" id="ARBA00001933"/>
    </source>
</evidence>
<proteinExistence type="inferred from homology"/>
<keyword evidence="6" id="KW-1185">Reference proteome</keyword>
<gene>
    <name evidence="5" type="ORF">B8V81_2538</name>
</gene>
<sequence length="406" mass="45129">MRRLFALGRNVTAILASCRLILVYLHQGFQFERRVSMGTTNGLAESFAQAAHVVTGSSKRSMRMLTQAFDEMDVDQASDMYGKGEVIEAFQTKLAKLLGKEAAVFFPSGTMAQQIALRIWCDRKGIRKAAYHPLCHLEIHEEKGLHELHGIEPVLLGDADRLITLQDVQEMGNVGCLLLELPQREIGGQLPPFEELEAISAWCRENGIPLHLDGARLFEIVPYYGRSEAEICRLFDSVYVSFYKGLGGIAGAVLAGDTQLAAEAKVWKRRHGGDLISLYPYIVSSDYYLDLRRPRMSRYYEGAKDLARRLNGVTGLRTVPETPVSNMFHLHAELPAQQAADLFEQAARETGVALVGYVKEKTATSCVSELSIGDRYEDVPPEKLEQALSLLDLLFREAGCEASESN</sequence>
<dbReference type="GO" id="GO:0006545">
    <property type="term" value="P:glycine biosynthetic process"/>
    <property type="evidence" value="ECO:0007669"/>
    <property type="project" value="TreeGrafter"/>
</dbReference>
<organism evidence="5 6">
    <name type="scientific">Paenibacillus pasadenensis</name>
    <dbReference type="NCBI Taxonomy" id="217090"/>
    <lineage>
        <taxon>Bacteria</taxon>
        <taxon>Bacillati</taxon>
        <taxon>Bacillota</taxon>
        <taxon>Bacilli</taxon>
        <taxon>Bacillales</taxon>
        <taxon>Paenibacillaceae</taxon>
        <taxon>Paenibacillus</taxon>
    </lineage>
</organism>
<comment type="caution">
    <text evidence="5">The sequence shown here is derived from an EMBL/GenBank/DDBJ whole genome shotgun (WGS) entry which is preliminary data.</text>
</comment>
<dbReference type="Pfam" id="PF01212">
    <property type="entry name" value="Beta_elim_lyase"/>
    <property type="match status" value="1"/>
</dbReference>
<dbReference type="Gene3D" id="3.90.1150.10">
    <property type="entry name" value="Aspartate Aminotransferase, domain 1"/>
    <property type="match status" value="1"/>
</dbReference>
<dbReference type="InterPro" id="IPR015422">
    <property type="entry name" value="PyrdxlP-dep_Trfase_small"/>
</dbReference>
<dbReference type="EC" id="4.1.2.48" evidence="5"/>
<dbReference type="SUPFAM" id="SSF53383">
    <property type="entry name" value="PLP-dependent transferases"/>
    <property type="match status" value="1"/>
</dbReference>
<evidence type="ECO:0000256" key="3">
    <source>
        <dbReference type="ARBA" id="ARBA00022898"/>
    </source>
</evidence>